<name>A0A1Y2IK39_TRAC3</name>
<protein>
    <submittedName>
        <fullName evidence="1">Uncharacterized protein</fullName>
    </submittedName>
</protein>
<dbReference type="EMBL" id="KZ084111">
    <property type="protein sequence ID" value="OSD01516.1"/>
    <property type="molecule type" value="Genomic_DNA"/>
</dbReference>
<gene>
    <name evidence="1" type="ORF">PYCCODRAFT_526887</name>
</gene>
<accession>A0A1Y2IK39</accession>
<evidence type="ECO:0000313" key="1">
    <source>
        <dbReference type="EMBL" id="OSD01516.1"/>
    </source>
</evidence>
<evidence type="ECO:0000313" key="2">
    <source>
        <dbReference type="Proteomes" id="UP000193067"/>
    </source>
</evidence>
<dbReference type="Proteomes" id="UP000193067">
    <property type="component" value="Unassembled WGS sequence"/>
</dbReference>
<proteinExistence type="predicted"/>
<dbReference type="AlphaFoldDB" id="A0A1Y2IK39"/>
<organism evidence="1 2">
    <name type="scientific">Trametes coccinea (strain BRFM310)</name>
    <name type="common">Pycnoporus coccineus</name>
    <dbReference type="NCBI Taxonomy" id="1353009"/>
    <lineage>
        <taxon>Eukaryota</taxon>
        <taxon>Fungi</taxon>
        <taxon>Dikarya</taxon>
        <taxon>Basidiomycota</taxon>
        <taxon>Agaricomycotina</taxon>
        <taxon>Agaricomycetes</taxon>
        <taxon>Polyporales</taxon>
        <taxon>Polyporaceae</taxon>
        <taxon>Trametes</taxon>
    </lineage>
</organism>
<reference evidence="1 2" key="1">
    <citation type="journal article" date="2015" name="Biotechnol. Biofuels">
        <title>Enhanced degradation of softwood versus hardwood by the white-rot fungus Pycnoporus coccineus.</title>
        <authorList>
            <person name="Couturier M."/>
            <person name="Navarro D."/>
            <person name="Chevret D."/>
            <person name="Henrissat B."/>
            <person name="Piumi F."/>
            <person name="Ruiz-Duenas F.J."/>
            <person name="Martinez A.T."/>
            <person name="Grigoriev I.V."/>
            <person name="Riley R."/>
            <person name="Lipzen A."/>
            <person name="Berrin J.G."/>
            <person name="Master E.R."/>
            <person name="Rosso M.N."/>
        </authorList>
    </citation>
    <scope>NUCLEOTIDE SEQUENCE [LARGE SCALE GENOMIC DNA]</scope>
    <source>
        <strain evidence="1 2">BRFM310</strain>
    </source>
</reference>
<sequence length="141" mass="15058">MMNTNWLQGMVVGGVVLQTSGLCSSKSSSLVSLTLTDSDLLVSCDDNDSAMSKTLLNCCVTASGSTSILKTSILIRICRPSNATIPLTCATRRCPILTKNLLILRKARTRRRAPISKLGSRLTGPYSYNNALQASPCATKC</sequence>
<keyword evidence="2" id="KW-1185">Reference proteome</keyword>